<accession>A0AB74KB41</accession>
<dbReference type="CDD" id="cd18577">
    <property type="entry name" value="ABC_6TM_Pgp_ABCB1_D1_like"/>
    <property type="match status" value="1"/>
</dbReference>
<dbReference type="FunFam" id="3.40.50.300:FF:000251">
    <property type="entry name" value="ABC transporter B family member 19"/>
    <property type="match status" value="2"/>
</dbReference>
<evidence type="ECO:0000313" key="13">
    <source>
        <dbReference type="EMBL" id="TIC60409.1"/>
    </source>
</evidence>
<dbReference type="AlphaFoldDB" id="A0AB74KB41"/>
<evidence type="ECO:0000256" key="2">
    <source>
        <dbReference type="ARBA" id="ARBA00007577"/>
    </source>
</evidence>
<dbReference type="Gene3D" id="1.20.1560.10">
    <property type="entry name" value="ABC transporter type 1, transmembrane domain"/>
    <property type="match status" value="1"/>
</dbReference>
<feature type="transmembrane region" description="Helical" evidence="10">
    <location>
        <begin position="932"/>
        <end position="953"/>
    </location>
</feature>
<evidence type="ECO:0000256" key="7">
    <source>
        <dbReference type="ARBA" id="ARBA00022840"/>
    </source>
</evidence>
<evidence type="ECO:0000256" key="1">
    <source>
        <dbReference type="ARBA" id="ARBA00004141"/>
    </source>
</evidence>
<comment type="caution">
    <text evidence="13">The sequence shown here is derived from an EMBL/GenBank/DDBJ whole genome shotgun (WGS) entry which is preliminary data.</text>
</comment>
<keyword evidence="8 10" id="KW-1133">Transmembrane helix</keyword>
<dbReference type="InterPro" id="IPR039421">
    <property type="entry name" value="Type_1_exporter"/>
</dbReference>
<dbReference type="InterPro" id="IPR003439">
    <property type="entry name" value="ABC_transporter-like_ATP-bd"/>
</dbReference>
<sequence>MDSANSVNIAIEEDKKDKSSVSFFALWKYSNGLEKFINLVALVAAIGAGTGLPLMTIVLRDFTDSFVEFGSAIQSSQANIDEITQKFKTDTNSTAIYFIYIAVGVAVLTYIFLSAFVITGETVAGTVRKEYFKSILHQDISYFDNIGAGEIVDRIQAQTLLLQDGISQKVPLVIMSCSTFIAAFVIGFSLEWRLTLVTAAIFPVIMIVGTASEMFSSKYQSRALEGQSKASSIAEEALSSIRNAHSLNYQKQLNQLFSKHASEVKNNNLLNAIVWVLTVGLYIITNAFTNESCIALAFWFGITLTIWGYTQAGTVIAVFFCVVIGSFALTMAPTHMQAFALAQNAAANIYPTIEDDNAISARADEGLRPSTDTLLGHIAFDDVDFIYPSRPSVTVLKGFSVDILPGKSIALVGSSGSGKSTVVSILERFYKPKSGSVTLDGKSIDDYSLKWLRSQIGYVGQEPVLFSCSIKENVEYGLIGTEFENKSADVKFQLVQEACKKANSHDFVCELPEGYETDVSLKPDLYVGNRGFLLSGGQKQRIAIARAIVSNPKILILDEATSALDTLSENVVQKALDNASTGRTTISIAHRLSTIKNADSILVMKQGTIVEQGTHDDLIQIQDGIYAGLVAMQNLDQDSSKPQMILPSQVLSKEDEKGSVSSDMKELVRKDGNEIILDTTDKKYGLFRIIMRLGKLNQNDWLIYIIAFIACAGSGMCYPVLSIIFGSAIEVFQADNDSDLRNDGNRQALFFTAIAIVSFFTFGISNWGCMHTAANLSYKLRMASFENLLLKDVSYFDKSENSIGKILNYVSDGPQKINNFAGMTLATILSNLVTLVGGMIIALCYGWKLALVCIACIPLLLCAGFAQLYFVVQREERNKKSYSKSSSLAAEAATAIRTVASLTCEDFLSKKYDDTVDGVIKSSSRNALISHIFYAISQGLQFLVMALAFWYGSRLLANLEYTTRNFFIVLISVIFASIEVGMVISYCSDLTKSKSAAEAALNIIDYEPLIDTNATAKSEANNITGHIRFENVFFKYPTRPEVQVLSGVDLDVKPGQIAALVGASGCGKSSTIQLLERFYDVQFGKITIDGTDIREFNVKDYRKNIALVSQEPTLYSGSIHYNVAIGSQSENVNDVLERQGISLHDVIEACKAANIHDFIECLPDGYKTDVGGRGLSLSGGQKQRIAIARAFIRNPKILLLDEATSALDSESEKVVQNALEIASRGRTTVTVAHRLASIKNADVIYVYHNGGIAEKGTHSELISKRGFYYAMFKEQQLSS</sequence>
<keyword evidence="5" id="KW-0677">Repeat</keyword>
<dbReference type="InterPro" id="IPR017871">
    <property type="entry name" value="ABC_transporter-like_CS"/>
</dbReference>
<feature type="transmembrane region" description="Helical" evidence="10">
    <location>
        <begin position="196"/>
        <end position="215"/>
    </location>
</feature>
<feature type="domain" description="ABC transmembrane type-1" evidence="12">
    <location>
        <begin position="705"/>
        <end position="992"/>
    </location>
</feature>
<protein>
    <submittedName>
        <fullName evidence="13">P-loop containing nucleoside triphosphate hydrolase protein</fullName>
    </submittedName>
</protein>
<keyword evidence="13" id="KW-0378">Hydrolase</keyword>
<feature type="transmembrane region" description="Helical" evidence="10">
    <location>
        <begin position="701"/>
        <end position="729"/>
    </location>
</feature>
<dbReference type="SUPFAM" id="SSF52540">
    <property type="entry name" value="P-loop containing nucleoside triphosphate hydrolases"/>
    <property type="match status" value="2"/>
</dbReference>
<keyword evidence="9 10" id="KW-0472">Membrane</keyword>
<feature type="transmembrane region" description="Helical" evidence="10">
    <location>
        <begin position="36"/>
        <end position="59"/>
    </location>
</feature>
<keyword evidence="3" id="KW-0813">Transport</keyword>
<dbReference type="SUPFAM" id="SSF90123">
    <property type="entry name" value="ABC transporter transmembrane region"/>
    <property type="match status" value="2"/>
</dbReference>
<feature type="transmembrane region" description="Helical" evidence="10">
    <location>
        <begin position="170"/>
        <end position="190"/>
    </location>
</feature>
<feature type="domain" description="ABC transporter" evidence="11">
    <location>
        <begin position="1027"/>
        <end position="1274"/>
    </location>
</feature>
<dbReference type="InterPro" id="IPR027417">
    <property type="entry name" value="P-loop_NTPase"/>
</dbReference>
<dbReference type="Pfam" id="PF00005">
    <property type="entry name" value="ABC_tran"/>
    <property type="match status" value="2"/>
</dbReference>
<dbReference type="Pfam" id="PF00664">
    <property type="entry name" value="ABC_membrane"/>
    <property type="match status" value="2"/>
</dbReference>
<feature type="transmembrane region" description="Helical" evidence="10">
    <location>
        <begin position="309"/>
        <end position="329"/>
    </location>
</feature>
<evidence type="ECO:0000259" key="11">
    <source>
        <dbReference type="PROSITE" id="PS50893"/>
    </source>
</evidence>
<feature type="domain" description="ABC transmembrane type-1" evidence="12">
    <location>
        <begin position="39"/>
        <end position="341"/>
    </location>
</feature>
<evidence type="ECO:0000256" key="4">
    <source>
        <dbReference type="ARBA" id="ARBA00022692"/>
    </source>
</evidence>
<feature type="domain" description="ABC transporter" evidence="11">
    <location>
        <begin position="378"/>
        <end position="631"/>
    </location>
</feature>
<dbReference type="GO" id="GO:0005743">
    <property type="term" value="C:mitochondrial inner membrane"/>
    <property type="evidence" value="ECO:0007669"/>
    <property type="project" value="TreeGrafter"/>
</dbReference>
<name>A0AB74KB41_9BASI</name>
<evidence type="ECO:0000313" key="14">
    <source>
        <dbReference type="Proteomes" id="UP000305362"/>
    </source>
</evidence>
<comment type="subcellular location">
    <subcellularLocation>
        <location evidence="1">Membrane</location>
        <topology evidence="1">Multi-pass membrane protein</topology>
    </subcellularLocation>
</comment>
<evidence type="ECO:0000256" key="3">
    <source>
        <dbReference type="ARBA" id="ARBA00022448"/>
    </source>
</evidence>
<evidence type="ECO:0000256" key="9">
    <source>
        <dbReference type="ARBA" id="ARBA00023136"/>
    </source>
</evidence>
<dbReference type="Gene3D" id="3.40.50.300">
    <property type="entry name" value="P-loop containing nucleotide triphosphate hydrolases"/>
    <property type="match status" value="2"/>
</dbReference>
<feature type="transmembrane region" description="Helical" evidence="10">
    <location>
        <begin position="820"/>
        <end position="843"/>
    </location>
</feature>
<dbReference type="PROSITE" id="PS00211">
    <property type="entry name" value="ABC_TRANSPORTER_1"/>
    <property type="match status" value="2"/>
</dbReference>
<feature type="transmembrane region" description="Helical" evidence="10">
    <location>
        <begin position="269"/>
        <end position="289"/>
    </location>
</feature>
<dbReference type="PROSITE" id="PS50929">
    <property type="entry name" value="ABC_TM1F"/>
    <property type="match status" value="2"/>
</dbReference>
<dbReference type="GO" id="GO:0015421">
    <property type="term" value="F:ABC-type oligopeptide transporter activity"/>
    <property type="evidence" value="ECO:0007669"/>
    <property type="project" value="TreeGrafter"/>
</dbReference>
<evidence type="ECO:0000256" key="5">
    <source>
        <dbReference type="ARBA" id="ARBA00022737"/>
    </source>
</evidence>
<dbReference type="PANTHER" id="PTHR43394">
    <property type="entry name" value="ATP-DEPENDENT PERMEASE MDL1, MITOCHONDRIAL"/>
    <property type="match status" value="1"/>
</dbReference>
<dbReference type="GO" id="GO:0090374">
    <property type="term" value="P:oligopeptide export from mitochondrion"/>
    <property type="evidence" value="ECO:0007669"/>
    <property type="project" value="TreeGrafter"/>
</dbReference>
<dbReference type="SMART" id="SM00382">
    <property type="entry name" value="AAA"/>
    <property type="match status" value="2"/>
</dbReference>
<feature type="transmembrane region" description="Helical" evidence="10">
    <location>
        <begin position="95"/>
        <end position="119"/>
    </location>
</feature>
<evidence type="ECO:0000256" key="8">
    <source>
        <dbReference type="ARBA" id="ARBA00022989"/>
    </source>
</evidence>
<feature type="transmembrane region" description="Helical" evidence="10">
    <location>
        <begin position="849"/>
        <end position="872"/>
    </location>
</feature>
<reference evidence="13 14" key="1">
    <citation type="submission" date="2019-03" db="EMBL/GenBank/DDBJ databases">
        <title>Sequencing 25 genomes of Wallemia mellicola.</title>
        <authorList>
            <person name="Gostincar C."/>
        </authorList>
    </citation>
    <scope>NUCLEOTIDE SEQUENCE [LARGE SCALE GENOMIC DNA]</scope>
    <source>
        <strain evidence="13 14">EXF-1277</strain>
    </source>
</reference>
<proteinExistence type="inferred from homology"/>
<feature type="transmembrane region" description="Helical" evidence="10">
    <location>
        <begin position="965"/>
        <end position="987"/>
    </location>
</feature>
<dbReference type="InterPro" id="IPR003593">
    <property type="entry name" value="AAA+_ATPase"/>
</dbReference>
<dbReference type="PROSITE" id="PS50893">
    <property type="entry name" value="ABC_TRANSPORTER_2"/>
    <property type="match status" value="2"/>
</dbReference>
<organism evidence="13 14">
    <name type="scientific">Wallemia mellicola</name>
    <dbReference type="NCBI Taxonomy" id="1708541"/>
    <lineage>
        <taxon>Eukaryota</taxon>
        <taxon>Fungi</taxon>
        <taxon>Dikarya</taxon>
        <taxon>Basidiomycota</taxon>
        <taxon>Wallemiomycotina</taxon>
        <taxon>Wallemiomycetes</taxon>
        <taxon>Wallemiales</taxon>
        <taxon>Wallemiaceae</taxon>
        <taxon>Wallemia</taxon>
    </lineage>
</organism>
<keyword evidence="4 10" id="KW-0812">Transmembrane</keyword>
<dbReference type="InterPro" id="IPR036640">
    <property type="entry name" value="ABC1_TM_sf"/>
</dbReference>
<dbReference type="CDD" id="cd18578">
    <property type="entry name" value="ABC_6TM_Pgp_ABCB1_D2_like"/>
    <property type="match status" value="1"/>
</dbReference>
<dbReference type="Proteomes" id="UP000305362">
    <property type="component" value="Unassembled WGS sequence"/>
</dbReference>
<gene>
    <name evidence="13" type="ORF">E3Q03_03253</name>
</gene>
<feature type="transmembrane region" description="Helical" evidence="10">
    <location>
        <begin position="749"/>
        <end position="769"/>
    </location>
</feature>
<comment type="similarity">
    <text evidence="2">Belongs to the ABC transporter superfamily. ABCB family. Multidrug resistance exporter (TC 3.A.1.201) subfamily.</text>
</comment>
<dbReference type="PANTHER" id="PTHR43394:SF11">
    <property type="entry name" value="ATP-BINDING CASSETTE TRANSPORTER"/>
    <property type="match status" value="1"/>
</dbReference>
<keyword evidence="7" id="KW-0067">ATP-binding</keyword>
<keyword evidence="6" id="KW-0547">Nucleotide-binding</keyword>
<dbReference type="EMBL" id="SPRV01000041">
    <property type="protein sequence ID" value="TIC60409.1"/>
    <property type="molecule type" value="Genomic_DNA"/>
</dbReference>
<dbReference type="GO" id="GO:0016887">
    <property type="term" value="F:ATP hydrolysis activity"/>
    <property type="evidence" value="ECO:0007669"/>
    <property type="project" value="InterPro"/>
</dbReference>
<dbReference type="InterPro" id="IPR011527">
    <property type="entry name" value="ABC1_TM_dom"/>
</dbReference>
<dbReference type="GO" id="GO:0005524">
    <property type="term" value="F:ATP binding"/>
    <property type="evidence" value="ECO:0007669"/>
    <property type="project" value="UniProtKB-KW"/>
</dbReference>
<evidence type="ECO:0000256" key="6">
    <source>
        <dbReference type="ARBA" id="ARBA00022741"/>
    </source>
</evidence>
<dbReference type="CDD" id="cd03249">
    <property type="entry name" value="ABC_MTABC3_MDL1_MDL2"/>
    <property type="match status" value="2"/>
</dbReference>
<evidence type="ECO:0000259" key="12">
    <source>
        <dbReference type="PROSITE" id="PS50929"/>
    </source>
</evidence>
<evidence type="ECO:0000256" key="10">
    <source>
        <dbReference type="SAM" id="Phobius"/>
    </source>
</evidence>